<name>A0A136ITC1_9PEZI</name>
<evidence type="ECO:0000313" key="2">
    <source>
        <dbReference type="Proteomes" id="UP000070501"/>
    </source>
</evidence>
<dbReference type="AlphaFoldDB" id="A0A136ITC1"/>
<keyword evidence="2" id="KW-1185">Reference proteome</keyword>
<reference evidence="2" key="1">
    <citation type="submission" date="2016-02" db="EMBL/GenBank/DDBJ databases">
        <title>Draft genome sequence of Microdochium bolleyi, a fungal endophyte of beachgrass.</title>
        <authorList>
            <consortium name="DOE Joint Genome Institute"/>
            <person name="David A.S."/>
            <person name="May G."/>
            <person name="Haridas S."/>
            <person name="Lim J."/>
            <person name="Wang M."/>
            <person name="Labutti K."/>
            <person name="Lipzen A."/>
            <person name="Barry K."/>
            <person name="Grigoriev I.V."/>
        </authorList>
    </citation>
    <scope>NUCLEOTIDE SEQUENCE [LARGE SCALE GENOMIC DNA]</scope>
    <source>
        <strain evidence="2">J235TASD1</strain>
    </source>
</reference>
<organism evidence="1 2">
    <name type="scientific">Microdochium bolleyi</name>
    <dbReference type="NCBI Taxonomy" id="196109"/>
    <lineage>
        <taxon>Eukaryota</taxon>
        <taxon>Fungi</taxon>
        <taxon>Dikarya</taxon>
        <taxon>Ascomycota</taxon>
        <taxon>Pezizomycotina</taxon>
        <taxon>Sordariomycetes</taxon>
        <taxon>Xylariomycetidae</taxon>
        <taxon>Xylariales</taxon>
        <taxon>Microdochiaceae</taxon>
        <taxon>Microdochium</taxon>
    </lineage>
</organism>
<gene>
    <name evidence="1" type="ORF">Micbo1qcDRAFT_166847</name>
</gene>
<protein>
    <submittedName>
        <fullName evidence="1">Uncharacterized protein</fullName>
    </submittedName>
</protein>
<sequence>MAESAGLALGVISLAIQVCKGIITYVDVVRGKTDALNPLEEKAKDLSRTLELVGKTLDHIRATATDSQSPTTVGLLATIGHSVKSCEHDLEELEKFLDRYADRLPASGRRSGFKVTYNNLKRTLEYGFREKEVGEMETRLGAVNSTLSLGLQSLSLGFAIDQTEKIAALQSNGIQLGTHVLTRYQAVGNMQEESAQILQQLDSLEETMEKLIEPLTRILQMNQSEVLS</sequence>
<dbReference type="InParanoid" id="A0A136ITC1"/>
<accession>A0A136ITC1</accession>
<proteinExistence type="predicted"/>
<feature type="non-terminal residue" evidence="1">
    <location>
        <position position="228"/>
    </location>
</feature>
<dbReference type="OrthoDB" id="1577640at2759"/>
<evidence type="ECO:0000313" key="1">
    <source>
        <dbReference type="EMBL" id="KXJ88212.1"/>
    </source>
</evidence>
<dbReference type="EMBL" id="KQ964259">
    <property type="protein sequence ID" value="KXJ88212.1"/>
    <property type="molecule type" value="Genomic_DNA"/>
</dbReference>
<dbReference type="Proteomes" id="UP000070501">
    <property type="component" value="Unassembled WGS sequence"/>
</dbReference>